<accession>A0A1T5LHT4</accession>
<dbReference type="Gene3D" id="3.30.950.10">
    <property type="entry name" value="Methyltransferase, Cobalt-precorrin-4 Transmethylase, Domain 2"/>
    <property type="match status" value="1"/>
</dbReference>
<evidence type="ECO:0000256" key="1">
    <source>
        <dbReference type="ARBA" id="ARBA00004953"/>
    </source>
</evidence>
<protein>
    <submittedName>
        <fullName evidence="9">Precorrin-2/cobalt-factor-2 C20-methyltransferase</fullName>
    </submittedName>
</protein>
<dbReference type="InterPro" id="IPR012382">
    <property type="entry name" value="CobI/CbiL"/>
</dbReference>
<dbReference type="CDD" id="cd11645">
    <property type="entry name" value="Precorrin_2_C20_MT"/>
    <property type="match status" value="1"/>
</dbReference>
<comment type="similarity">
    <text evidence="2 7">Belongs to the precorrin methyltransferase family.</text>
</comment>
<gene>
    <name evidence="9" type="ORF">SAMN02194393_02880</name>
</gene>
<dbReference type="GO" id="GO:0030788">
    <property type="term" value="F:precorrin-2 C20-methyltransferase activity"/>
    <property type="evidence" value="ECO:0007669"/>
    <property type="project" value="InterPro"/>
</dbReference>
<dbReference type="RefSeq" id="WP_079492518.1">
    <property type="nucleotide sequence ID" value="NZ_FUZT01000007.1"/>
</dbReference>
<keyword evidence="3" id="KW-0169">Cobalamin biosynthesis</keyword>
<evidence type="ECO:0000256" key="7">
    <source>
        <dbReference type="PIRNR" id="PIRNR036427"/>
    </source>
</evidence>
<proteinExistence type="inferred from homology"/>
<dbReference type="PIRSF" id="PIRSF036427">
    <property type="entry name" value="Precrrn-2_mtase"/>
    <property type="match status" value="1"/>
</dbReference>
<dbReference type="NCBIfam" id="TIGR01467">
    <property type="entry name" value="cobI_cbiL"/>
    <property type="match status" value="1"/>
</dbReference>
<evidence type="ECO:0000259" key="8">
    <source>
        <dbReference type="Pfam" id="PF00590"/>
    </source>
</evidence>
<dbReference type="GO" id="GO:0009236">
    <property type="term" value="P:cobalamin biosynthetic process"/>
    <property type="evidence" value="ECO:0007669"/>
    <property type="project" value="UniProtKB-UniRule"/>
</dbReference>
<evidence type="ECO:0000256" key="2">
    <source>
        <dbReference type="ARBA" id="ARBA00005879"/>
    </source>
</evidence>
<feature type="domain" description="Tetrapyrrole methylase" evidence="8">
    <location>
        <begin position="4"/>
        <end position="213"/>
    </location>
</feature>
<dbReference type="UniPathway" id="UPA00148"/>
<keyword evidence="6" id="KW-0949">S-adenosyl-L-methionine</keyword>
<dbReference type="Pfam" id="PF00590">
    <property type="entry name" value="TP_methylase"/>
    <property type="match status" value="1"/>
</dbReference>
<dbReference type="Proteomes" id="UP000190285">
    <property type="component" value="Unassembled WGS sequence"/>
</dbReference>
<dbReference type="OrthoDB" id="9804789at2"/>
<dbReference type="InterPro" id="IPR006364">
    <property type="entry name" value="CobI/CbiL/CobIJ_dom"/>
</dbReference>
<dbReference type="PANTHER" id="PTHR43467:SF2">
    <property type="entry name" value="COBALT-PRECORRIN-2 C(20)-METHYLTRANSFERASE"/>
    <property type="match status" value="1"/>
</dbReference>
<evidence type="ECO:0000313" key="9">
    <source>
        <dbReference type="EMBL" id="SKC75586.1"/>
    </source>
</evidence>
<dbReference type="PANTHER" id="PTHR43467">
    <property type="entry name" value="COBALT-PRECORRIN-2 C(20)-METHYLTRANSFERASE"/>
    <property type="match status" value="1"/>
</dbReference>
<dbReference type="AlphaFoldDB" id="A0A1T5LHT4"/>
<keyword evidence="5 9" id="KW-0808">Transferase</keyword>
<dbReference type="InterPro" id="IPR014776">
    <property type="entry name" value="4pyrrole_Mease_sub2"/>
</dbReference>
<dbReference type="Gene3D" id="3.40.1010.10">
    <property type="entry name" value="Cobalt-precorrin-4 Transmethylase, Domain 1"/>
    <property type="match status" value="1"/>
</dbReference>
<evidence type="ECO:0000256" key="3">
    <source>
        <dbReference type="ARBA" id="ARBA00022573"/>
    </source>
</evidence>
<comment type="pathway">
    <text evidence="1">Cofactor biosynthesis; adenosylcobalamin biosynthesis.</text>
</comment>
<dbReference type="InterPro" id="IPR000878">
    <property type="entry name" value="4pyrrol_Mease"/>
</dbReference>
<dbReference type="SUPFAM" id="SSF53790">
    <property type="entry name" value="Tetrapyrrole methylase"/>
    <property type="match status" value="1"/>
</dbReference>
<keyword evidence="10" id="KW-1185">Reference proteome</keyword>
<keyword evidence="4 9" id="KW-0489">Methyltransferase</keyword>
<reference evidence="9 10" key="1">
    <citation type="submission" date="2017-02" db="EMBL/GenBank/DDBJ databases">
        <authorList>
            <person name="Peterson S.W."/>
        </authorList>
    </citation>
    <scope>NUCLEOTIDE SEQUENCE [LARGE SCALE GENOMIC DNA]</scope>
    <source>
        <strain evidence="9 10">M1</strain>
    </source>
</reference>
<evidence type="ECO:0000256" key="4">
    <source>
        <dbReference type="ARBA" id="ARBA00022603"/>
    </source>
</evidence>
<name>A0A1T5LHT4_9FIRM</name>
<dbReference type="GO" id="GO:0032259">
    <property type="term" value="P:methylation"/>
    <property type="evidence" value="ECO:0007669"/>
    <property type="project" value="UniProtKB-KW"/>
</dbReference>
<dbReference type="InterPro" id="IPR014777">
    <property type="entry name" value="4pyrrole_Mease_sub1"/>
</dbReference>
<sequence length="239" mass="26707">MKGKFYGIGVGPGDPDLITIKAKKILDEVDIILAPETKTGKGSTALNIAKPHLNENIKIIERKFPMTYDIEVLNKSYDEIAKLIKDLVDRGNKVAFLTLGDPMVYSTYIYLFERLKDKDIEIETVPGITSFCAIASRAGIPLGENEETIAIVPSVYYEKGDEKLNKILDSVNNVVFMKASGNIDKLIDKLEETGHKEGSVFVSRLGLDDEVIENNIEKRREIKNNYLSTLIAKKNIKGR</sequence>
<evidence type="ECO:0000256" key="5">
    <source>
        <dbReference type="ARBA" id="ARBA00022679"/>
    </source>
</evidence>
<evidence type="ECO:0000313" key="10">
    <source>
        <dbReference type="Proteomes" id="UP000190285"/>
    </source>
</evidence>
<evidence type="ECO:0000256" key="6">
    <source>
        <dbReference type="ARBA" id="ARBA00022691"/>
    </source>
</evidence>
<dbReference type="STRING" id="36842.SAMN02194393_02880"/>
<dbReference type="InterPro" id="IPR035996">
    <property type="entry name" value="4pyrrol_Methylase_sf"/>
</dbReference>
<organism evidence="9 10">
    <name type="scientific">Maledivibacter halophilus</name>
    <dbReference type="NCBI Taxonomy" id="36842"/>
    <lineage>
        <taxon>Bacteria</taxon>
        <taxon>Bacillati</taxon>
        <taxon>Bacillota</taxon>
        <taxon>Clostridia</taxon>
        <taxon>Peptostreptococcales</taxon>
        <taxon>Caminicellaceae</taxon>
        <taxon>Maledivibacter</taxon>
    </lineage>
</organism>
<dbReference type="EMBL" id="FUZT01000007">
    <property type="protein sequence ID" value="SKC75586.1"/>
    <property type="molecule type" value="Genomic_DNA"/>
</dbReference>